<feature type="domain" description="Glycosyltransferase 2-like" evidence="3">
    <location>
        <begin position="11"/>
        <end position="168"/>
    </location>
</feature>
<evidence type="ECO:0000256" key="2">
    <source>
        <dbReference type="SAM" id="Phobius"/>
    </source>
</evidence>
<evidence type="ECO:0000313" key="5">
    <source>
        <dbReference type="Proteomes" id="UP000611708"/>
    </source>
</evidence>
<dbReference type="PANTHER" id="PTHR43630:SF2">
    <property type="entry name" value="GLYCOSYLTRANSFERASE"/>
    <property type="match status" value="1"/>
</dbReference>
<protein>
    <submittedName>
        <fullName evidence="4">Glycosyltransferase</fullName>
    </submittedName>
</protein>
<keyword evidence="5" id="KW-1185">Reference proteome</keyword>
<dbReference type="InterPro" id="IPR001173">
    <property type="entry name" value="Glyco_trans_2-like"/>
</dbReference>
<evidence type="ECO:0000256" key="1">
    <source>
        <dbReference type="ARBA" id="ARBA00038494"/>
    </source>
</evidence>
<dbReference type="SUPFAM" id="SSF53448">
    <property type="entry name" value="Nucleotide-diphospho-sugar transferases"/>
    <property type="match status" value="1"/>
</dbReference>
<dbReference type="InterPro" id="IPR029044">
    <property type="entry name" value="Nucleotide-diphossugar_trans"/>
</dbReference>
<comment type="caution">
    <text evidence="4">The sequence shown here is derived from an EMBL/GenBank/DDBJ whole genome shotgun (WGS) entry which is preliminary data.</text>
</comment>
<keyword evidence="2" id="KW-0472">Membrane</keyword>
<proteinExistence type="inferred from homology"/>
<dbReference type="Gene3D" id="3.90.550.10">
    <property type="entry name" value="Spore Coat Polysaccharide Biosynthesis Protein SpsA, Chain A"/>
    <property type="match status" value="1"/>
</dbReference>
<dbReference type="Proteomes" id="UP000611708">
    <property type="component" value="Unassembled WGS sequence"/>
</dbReference>
<accession>A0ABS0HVL4</accession>
<name>A0ABS0HVL4_9HYPH</name>
<comment type="similarity">
    <text evidence="1">Belongs to the glycosyltransferase 2 family. WaaE/KdtX subfamily.</text>
</comment>
<organism evidence="4 5">
    <name type="scientific">Microvirga terrestris</name>
    <dbReference type="NCBI Taxonomy" id="2791024"/>
    <lineage>
        <taxon>Bacteria</taxon>
        <taxon>Pseudomonadati</taxon>
        <taxon>Pseudomonadota</taxon>
        <taxon>Alphaproteobacteria</taxon>
        <taxon>Hyphomicrobiales</taxon>
        <taxon>Methylobacteriaceae</taxon>
        <taxon>Microvirga</taxon>
    </lineage>
</organism>
<dbReference type="RefSeq" id="WP_196264904.1">
    <property type="nucleotide sequence ID" value="NZ_JADQDN010000009.1"/>
</dbReference>
<evidence type="ECO:0000259" key="3">
    <source>
        <dbReference type="Pfam" id="PF00535"/>
    </source>
</evidence>
<sequence length="373" mass="42169">MNSLTRKRVALVMPIRNEERSVKETMDSVFASTRLPDEIIIADAMSTDGCISSIFTYGDRGVPIRVVQNPTIWCGGGRNAAVRATDCDVIVLCDFGNTIEPDYIEKIVQPFEEDETMDIVGGLFRMRATTDFEHCVAAIHYFEDYTLNRMSREEIQKILPPIVFPGGLCTAFTRRIWLAAGEQPEWLAKGQDKMFSRKVYAIGGKGMIAIDARLWHHVRRSPRELFRQLYLYGRGNGQMHFLSKHVIQLVGIYTTLSLLMVLGFVSSYFALAGLVLFATYAWAAGIRKIIKVDGGLKKLNYITTGIQVLLIRDIGSLLGHMVGWAEWFFVPQYKKNYERYMDGLPTERILLIAPQLTGHGLFARLRRTLGTAL</sequence>
<gene>
    <name evidence="4" type="ORF">I2H36_15975</name>
</gene>
<evidence type="ECO:0000313" key="4">
    <source>
        <dbReference type="EMBL" id="MBF9197539.1"/>
    </source>
</evidence>
<dbReference type="EMBL" id="JADQDN010000009">
    <property type="protein sequence ID" value="MBF9197539.1"/>
    <property type="molecule type" value="Genomic_DNA"/>
</dbReference>
<feature type="transmembrane region" description="Helical" evidence="2">
    <location>
        <begin position="246"/>
        <end position="265"/>
    </location>
</feature>
<dbReference type="PANTHER" id="PTHR43630">
    <property type="entry name" value="POLY-BETA-1,6-N-ACETYL-D-GLUCOSAMINE SYNTHASE"/>
    <property type="match status" value="1"/>
</dbReference>
<keyword evidence="2" id="KW-1133">Transmembrane helix</keyword>
<reference evidence="4 5" key="1">
    <citation type="submission" date="2020-11" db="EMBL/GenBank/DDBJ databases">
        <authorList>
            <person name="Kim M.K."/>
        </authorList>
    </citation>
    <scope>NUCLEOTIDE SEQUENCE [LARGE SCALE GENOMIC DNA]</scope>
    <source>
        <strain evidence="4 5">BT290</strain>
    </source>
</reference>
<keyword evidence="2" id="KW-0812">Transmembrane</keyword>
<dbReference type="Pfam" id="PF00535">
    <property type="entry name" value="Glycos_transf_2"/>
    <property type="match status" value="1"/>
</dbReference>